<dbReference type="Proteomes" id="UP000007754">
    <property type="component" value="Chromosome 7"/>
</dbReference>
<evidence type="ECO:0000259" key="25">
    <source>
        <dbReference type="PROSITE" id="PS50879"/>
    </source>
</evidence>
<feature type="domain" description="Reverse transcriptase" evidence="24">
    <location>
        <begin position="479"/>
        <end position="668"/>
    </location>
</feature>
<keyword evidence="3" id="KW-0548">Nucleotidyltransferase</keyword>
<keyword evidence="5" id="KW-0479">Metal-binding</keyword>
<evidence type="ECO:0000256" key="12">
    <source>
        <dbReference type="ARBA" id="ARBA00022842"/>
    </source>
</evidence>
<feature type="domain" description="Integrase-type" evidence="27">
    <location>
        <begin position="1234"/>
        <end position="1280"/>
    </location>
</feature>
<keyword evidence="29" id="KW-1185">Reference proteome</keyword>
<dbReference type="SUPFAM" id="SSF57756">
    <property type="entry name" value="Retrovirus zinc finger-like domains"/>
    <property type="match status" value="1"/>
</dbReference>
<feature type="domain" description="CCHC-type" evidence="22">
    <location>
        <begin position="211"/>
        <end position="226"/>
    </location>
</feature>
<dbReference type="InterPro" id="IPR000477">
    <property type="entry name" value="RT_dom"/>
</dbReference>
<feature type="domain" description="CCHC-type" evidence="22">
    <location>
        <begin position="177"/>
        <end position="192"/>
    </location>
</feature>
<evidence type="ECO:0000256" key="11">
    <source>
        <dbReference type="ARBA" id="ARBA00022833"/>
    </source>
</evidence>
<evidence type="ECO:0000256" key="4">
    <source>
        <dbReference type="ARBA" id="ARBA00022722"/>
    </source>
</evidence>
<evidence type="ECO:0000256" key="2">
    <source>
        <dbReference type="ARBA" id="ARBA00022679"/>
    </source>
</evidence>
<evidence type="ECO:0000256" key="20">
    <source>
        <dbReference type="PROSITE-ProRule" id="PRU00506"/>
    </source>
</evidence>
<keyword evidence="7" id="KW-0688">Ribosomal frameshifting</keyword>
<keyword evidence="12" id="KW-0460">Magnesium</keyword>
<feature type="domain" description="Integrase-type" evidence="23">
    <location>
        <begin position="1012"/>
        <end position="1053"/>
    </location>
</feature>
<dbReference type="Gene3D" id="4.10.60.10">
    <property type="entry name" value="Zinc finger, CCHC-type"/>
    <property type="match status" value="1"/>
</dbReference>
<dbReference type="InterPro" id="IPR017856">
    <property type="entry name" value="Integrase-like_N"/>
</dbReference>
<dbReference type="InterPro" id="IPR001037">
    <property type="entry name" value="Integrase_C_retrovir"/>
</dbReference>
<keyword evidence="2" id="KW-0808">Transferase</keyword>
<dbReference type="GO" id="GO:0004523">
    <property type="term" value="F:RNA-DNA hybrid ribonuclease activity"/>
    <property type="evidence" value="ECO:0007669"/>
    <property type="project" value="InterPro"/>
</dbReference>
<dbReference type="InterPro" id="IPR036875">
    <property type="entry name" value="Znf_CCHC_sf"/>
</dbReference>
<accession>A0A674GW88</accession>
<feature type="compositionally biased region" description="Low complexity" evidence="21">
    <location>
        <begin position="299"/>
        <end position="311"/>
    </location>
</feature>
<evidence type="ECO:0000256" key="21">
    <source>
        <dbReference type="SAM" id="MobiDB-lite"/>
    </source>
</evidence>
<dbReference type="InterPro" id="IPR036397">
    <property type="entry name" value="RNaseH_sf"/>
</dbReference>
<dbReference type="InterPro" id="IPR043502">
    <property type="entry name" value="DNA/RNA_pol_sf"/>
</dbReference>
<dbReference type="SMART" id="SM00343">
    <property type="entry name" value="ZnF_C2HC"/>
    <property type="match status" value="2"/>
</dbReference>
<evidence type="ECO:0000256" key="18">
    <source>
        <dbReference type="ARBA" id="ARBA00023268"/>
    </source>
</evidence>
<reference evidence="28 29" key="1">
    <citation type="journal article" date="2010" name="Nature">
        <title>The genome of a songbird.</title>
        <authorList>
            <person name="Warren W.C."/>
            <person name="Clayton D.F."/>
            <person name="Ellegren H."/>
            <person name="Arnold A.P."/>
            <person name="Hillier L.W."/>
            <person name="Kunstner A."/>
            <person name="Searle S."/>
            <person name="White S."/>
            <person name="Vilella A.J."/>
            <person name="Fairley S."/>
            <person name="Heger A."/>
            <person name="Kong L."/>
            <person name="Ponting C.P."/>
            <person name="Jarvis E.D."/>
            <person name="Mello C.V."/>
            <person name="Minx P."/>
            <person name="Lovell P."/>
            <person name="Velho T.A."/>
            <person name="Ferris M."/>
            <person name="Balakrishnan C.N."/>
            <person name="Sinha S."/>
            <person name="Blatti C."/>
            <person name="London S.E."/>
            <person name="Li Y."/>
            <person name="Lin Y.C."/>
            <person name="George J."/>
            <person name="Sweedler J."/>
            <person name="Southey B."/>
            <person name="Gunaratne P."/>
            <person name="Watson M."/>
            <person name="Nam K."/>
            <person name="Backstrom N."/>
            <person name="Smeds L."/>
            <person name="Nabholz B."/>
            <person name="Itoh Y."/>
            <person name="Whitney O."/>
            <person name="Pfenning A.R."/>
            <person name="Howard J."/>
            <person name="Volker M."/>
            <person name="Skinner B.M."/>
            <person name="Griffin D.K."/>
            <person name="Ye L."/>
            <person name="McLaren W.M."/>
            <person name="Flicek P."/>
            <person name="Quesada V."/>
            <person name="Velasco G."/>
            <person name="Lopez-Otin C."/>
            <person name="Puente X.S."/>
            <person name="Olender T."/>
            <person name="Lancet D."/>
            <person name="Smit A.F."/>
            <person name="Hubley R."/>
            <person name="Konkel M.K."/>
            <person name="Walker J.A."/>
            <person name="Batzer M.A."/>
            <person name="Gu W."/>
            <person name="Pollock D.D."/>
            <person name="Chen L."/>
            <person name="Cheng Z."/>
            <person name="Eichler E.E."/>
            <person name="Stapley J."/>
            <person name="Slate J."/>
            <person name="Ekblom R."/>
            <person name="Birkhead T."/>
            <person name="Burke T."/>
            <person name="Burt D."/>
            <person name="Scharff C."/>
            <person name="Adam I."/>
            <person name="Richard H."/>
            <person name="Sultan M."/>
            <person name="Soldatov A."/>
            <person name="Lehrach H."/>
            <person name="Edwards S.V."/>
            <person name="Yang S.P."/>
            <person name="Li X."/>
            <person name="Graves T."/>
            <person name="Fulton L."/>
            <person name="Nelson J."/>
            <person name="Chinwalla A."/>
            <person name="Hou S."/>
            <person name="Mardis E.R."/>
            <person name="Wilson R.K."/>
        </authorList>
    </citation>
    <scope>NUCLEOTIDE SEQUENCE [LARGE SCALE GENOMIC DNA]</scope>
</reference>
<dbReference type="PROSITE" id="PS50879">
    <property type="entry name" value="RNASE_H_1"/>
    <property type="match status" value="1"/>
</dbReference>
<dbReference type="Pfam" id="PF00607">
    <property type="entry name" value="Gag_p24"/>
    <property type="match status" value="1"/>
</dbReference>
<name>A0A674GW88_TAEGU</name>
<dbReference type="SUPFAM" id="SSF47353">
    <property type="entry name" value="Retrovirus capsid dimerization domain-like"/>
    <property type="match status" value="1"/>
</dbReference>
<feature type="compositionally biased region" description="Basic and acidic residues" evidence="21">
    <location>
        <begin position="222"/>
        <end position="235"/>
    </location>
</feature>
<dbReference type="InParanoid" id="A0A674GW88"/>
<dbReference type="GO" id="GO:0015074">
    <property type="term" value="P:DNA integration"/>
    <property type="evidence" value="ECO:0007669"/>
    <property type="project" value="UniProtKB-KW"/>
</dbReference>
<evidence type="ECO:0000313" key="28">
    <source>
        <dbReference type="Ensembl" id="ENSTGUP00000026647.1"/>
    </source>
</evidence>
<protein>
    <submittedName>
        <fullName evidence="28">Uncharacterized protein</fullName>
    </submittedName>
</protein>
<evidence type="ECO:0000259" key="23">
    <source>
        <dbReference type="PROSITE" id="PS50876"/>
    </source>
</evidence>
<dbReference type="Gene3D" id="2.30.30.10">
    <property type="entry name" value="Integrase, C-terminal domain superfamily, retroviral"/>
    <property type="match status" value="1"/>
</dbReference>
<dbReference type="Pfam" id="PF00098">
    <property type="entry name" value="zf-CCHC"/>
    <property type="match status" value="1"/>
</dbReference>
<keyword evidence="9 19" id="KW-0863">Zinc-finger</keyword>
<dbReference type="Gene3D" id="1.10.10.200">
    <property type="match status" value="1"/>
</dbReference>
<evidence type="ECO:0000256" key="3">
    <source>
        <dbReference type="ARBA" id="ARBA00022695"/>
    </source>
</evidence>
<evidence type="ECO:0000256" key="9">
    <source>
        <dbReference type="ARBA" id="ARBA00022771"/>
    </source>
</evidence>
<dbReference type="GO" id="GO:0075523">
    <property type="term" value="P:viral translational frameshifting"/>
    <property type="evidence" value="ECO:0007669"/>
    <property type="project" value="UniProtKB-KW"/>
</dbReference>
<evidence type="ECO:0000256" key="5">
    <source>
        <dbReference type="ARBA" id="ARBA00022723"/>
    </source>
</evidence>
<sequence>MILDGAGMIVFRQEWEDNCRKLLAQASGARQPLHRSSLSRLIGKHDDMITPQQQAAQMQAEEVRATTRAAREAIRAASRVVAKPAPWSTVRQAESESFTQFVDRLQAAIDSSTLPAEAKGPVIADCLPQQCNSITKDILRSLPAGASLADMIRHVVKEEHLTPIQAAVHTLTNAMACFKCGEAGHIAVSCPQPARRPAAAPPPQTRPQGSCWGCGRKGHLARECRSRPQGNEKGRGPAGRTQPPPAANMRRPIHANPQWGGEPSYPIPPQEAANFIPLPASLTTQPTAPSYPPPPQAAPVPQGQQGRPRMGPLGGPGPENREGTPEGLGDMPPLWQSGPPRNRASVLGRHRSRLLNPAPSPMAPTLAMQGGPSSERGGRAVPSLEKHPIGSYNAAHKEGARTDSSSPPLHFAKLPTPDRKGHSCYVRCQDYKFIMRATAIHPLLPIKLTWKSPDPIWVEQWPLSKPRMTALLELVDRELQKGHIEPSTSPWNTPVFVIPKRSGEGYRLIHDLREVNKAIQPMGPVQTLLPANSAIPKGQPCAVLDIKDCFFSIPLHAEDKERFAFSIVFPNGERPNLRFQWKVLPQGLVDSPTICQITVDRALMPVRHSHPAVTIIQYMDDILVAAPSAGQVDHLVSTITETLQANGFEIANTKIKRGPCVTFLGVGITNSYVTPPRIKVRRDIKTLHDMQRLVGSLQWLRNIVLVPPEVMDPLYDLLKGKHPWDPKELTPQATKSLDFIERQMSTSLLARWNPSVPLDLYVHFTQKGGVGALAQGPSEKSQPIQWVVLGRPTHAFSPGVECVANLIMKGRRLALRHLGMEPARIHLPFRKRPTMESTAISEHLALAPTGFGGEISYATKPPWTQLLTIVDIDVPPKVMDRPQPGPTVFTDASSMTSTAAVVWQAGETWHCVKTCDPMLSVQQLEAAAVVLACGLFQNEHLNIVTDSIFVAKLCLAMSRPGVSASTMASMLEEALSSRQGIVSVIHINSHNPVKGFFQTGNDKADAAAKGVWTLQEARQLHESLHIGAKALAKRCGISTADARHVVATCPHCQKSPLWTGGVNPRGLKASEIWQSDFTLCELLKPRAWLAVTVDTYSGVIIATQHLKPNSKATIQHWLTVMAWLGIPKQIKTDNTSNFISKSVREFASVWGITLAQGIPYNSTGQAIVERANQTLKAKLEVLAKAEGFASSIPSGDQTRMLATALLALNQFPRGDEANSPIRKHWATQTLEEGPQVMVKNELGEWERGWRLVLTGRGYAAVKKEDKIRWCPLRSIKPDLQNEINGKL</sequence>
<dbReference type="GO" id="GO:0004190">
    <property type="term" value="F:aspartic-type endopeptidase activity"/>
    <property type="evidence" value="ECO:0007669"/>
    <property type="project" value="UniProtKB-KW"/>
</dbReference>
<dbReference type="SUPFAM" id="SSF46919">
    <property type="entry name" value="N-terminal Zn binding domain of HIV integrase"/>
    <property type="match status" value="1"/>
</dbReference>
<dbReference type="Gene3D" id="1.10.1200.30">
    <property type="match status" value="1"/>
</dbReference>
<evidence type="ECO:0000256" key="13">
    <source>
        <dbReference type="ARBA" id="ARBA00022884"/>
    </source>
</evidence>
<feature type="domain" description="Integrase catalytic" evidence="26">
    <location>
        <begin position="1060"/>
        <end position="1228"/>
    </location>
</feature>
<evidence type="ECO:0000256" key="8">
    <source>
        <dbReference type="ARBA" id="ARBA00022759"/>
    </source>
</evidence>
<dbReference type="InterPro" id="IPR003308">
    <property type="entry name" value="Integrase_Zn-bd_dom_N"/>
</dbReference>
<dbReference type="Pfam" id="PF00665">
    <property type="entry name" value="rve"/>
    <property type="match status" value="1"/>
</dbReference>
<dbReference type="PROSITE" id="PS51027">
    <property type="entry name" value="INTEGRASE_DBD"/>
    <property type="match status" value="1"/>
</dbReference>
<comment type="similarity">
    <text evidence="1">Belongs to the beta type-B retroviral polymerase family. HERV class-II K(HML-2) pol subfamily.</text>
</comment>
<evidence type="ECO:0000259" key="27">
    <source>
        <dbReference type="PROSITE" id="PS51027"/>
    </source>
</evidence>
<dbReference type="GO" id="GO:0008270">
    <property type="term" value="F:zinc ion binding"/>
    <property type="evidence" value="ECO:0007669"/>
    <property type="project" value="UniProtKB-KW"/>
</dbReference>
<keyword evidence="8" id="KW-0255">Endonuclease</keyword>
<evidence type="ECO:0000256" key="1">
    <source>
        <dbReference type="ARBA" id="ARBA00010879"/>
    </source>
</evidence>
<dbReference type="InterPro" id="IPR036862">
    <property type="entry name" value="Integrase_C_dom_sf_retrovir"/>
</dbReference>
<dbReference type="InterPro" id="IPR008919">
    <property type="entry name" value="Retrov_capsid_N"/>
</dbReference>
<dbReference type="InterPro" id="IPR002156">
    <property type="entry name" value="RNaseH_domain"/>
</dbReference>
<keyword evidence="11" id="KW-0862">Zinc</keyword>
<evidence type="ECO:0000256" key="17">
    <source>
        <dbReference type="ARBA" id="ARBA00023125"/>
    </source>
</evidence>
<dbReference type="PANTHER" id="PTHR41694:SF3">
    <property type="entry name" value="RNA-DIRECTED DNA POLYMERASE-RELATED"/>
    <property type="match status" value="1"/>
</dbReference>
<evidence type="ECO:0000256" key="10">
    <source>
        <dbReference type="ARBA" id="ARBA00022801"/>
    </source>
</evidence>
<evidence type="ECO:0000256" key="14">
    <source>
        <dbReference type="ARBA" id="ARBA00022908"/>
    </source>
</evidence>
<organism evidence="28 29">
    <name type="scientific">Taeniopygia guttata</name>
    <name type="common">Zebra finch</name>
    <name type="synonym">Poephila guttata</name>
    <dbReference type="NCBI Taxonomy" id="59729"/>
    <lineage>
        <taxon>Eukaryota</taxon>
        <taxon>Metazoa</taxon>
        <taxon>Chordata</taxon>
        <taxon>Craniata</taxon>
        <taxon>Vertebrata</taxon>
        <taxon>Euteleostomi</taxon>
        <taxon>Archelosauria</taxon>
        <taxon>Archosauria</taxon>
        <taxon>Dinosauria</taxon>
        <taxon>Saurischia</taxon>
        <taxon>Theropoda</taxon>
        <taxon>Coelurosauria</taxon>
        <taxon>Aves</taxon>
        <taxon>Neognathae</taxon>
        <taxon>Neoaves</taxon>
        <taxon>Telluraves</taxon>
        <taxon>Australaves</taxon>
        <taxon>Passeriformes</taxon>
        <taxon>Passeroidea</taxon>
        <taxon>Estrildidae</taxon>
        <taxon>Estrildinae</taxon>
        <taxon>Taeniopygia</taxon>
    </lineage>
</organism>
<dbReference type="InterPro" id="IPR012337">
    <property type="entry name" value="RNaseH-like_sf"/>
</dbReference>
<evidence type="ECO:0000256" key="7">
    <source>
        <dbReference type="ARBA" id="ARBA00022758"/>
    </source>
</evidence>
<dbReference type="Ensembl" id="ENSTGUT00000022374.1">
    <property type="protein sequence ID" value="ENSTGUP00000026647.1"/>
    <property type="gene ID" value="ENSTGUG00000024888.1"/>
</dbReference>
<dbReference type="InterPro" id="IPR010661">
    <property type="entry name" value="RVT_thumb"/>
</dbReference>
<evidence type="ECO:0000259" key="22">
    <source>
        <dbReference type="PROSITE" id="PS50158"/>
    </source>
</evidence>
<dbReference type="Gene3D" id="1.10.375.10">
    <property type="entry name" value="Human Immunodeficiency Virus Type 1 Capsid Protein"/>
    <property type="match status" value="1"/>
</dbReference>
<feature type="DNA-binding region" description="Integrase-type" evidence="20">
    <location>
        <begin position="1234"/>
        <end position="1280"/>
    </location>
</feature>
<keyword evidence="13" id="KW-0694">RNA-binding</keyword>
<dbReference type="GeneTree" id="ENSGT00670000098165"/>
<dbReference type="InterPro" id="IPR045345">
    <property type="entry name" value="Gag_p24_C"/>
</dbReference>
<proteinExistence type="inferred from homology"/>
<dbReference type="InterPro" id="IPR001878">
    <property type="entry name" value="Znf_CCHC"/>
</dbReference>
<dbReference type="Pfam" id="PF06817">
    <property type="entry name" value="RVT_thumb"/>
    <property type="match status" value="1"/>
</dbReference>
<dbReference type="PROSITE" id="PS50158">
    <property type="entry name" value="ZF_CCHC"/>
    <property type="match status" value="2"/>
</dbReference>
<keyword evidence="15" id="KW-0695">RNA-directed DNA polymerase</keyword>
<feature type="region of interest" description="Disordered" evidence="21">
    <location>
        <begin position="222"/>
        <end position="420"/>
    </location>
</feature>
<keyword evidence="17" id="KW-0238">DNA-binding</keyword>
<keyword evidence="14" id="KW-0229">DNA integration</keyword>
<evidence type="ECO:0000313" key="29">
    <source>
        <dbReference type="Proteomes" id="UP000007754"/>
    </source>
</evidence>
<dbReference type="InterPro" id="IPR001584">
    <property type="entry name" value="Integrase_cat-core"/>
</dbReference>
<reference evidence="28" key="2">
    <citation type="submission" date="2025-08" db="UniProtKB">
        <authorList>
            <consortium name="Ensembl"/>
        </authorList>
    </citation>
    <scope>IDENTIFICATION</scope>
</reference>
<dbReference type="Gene3D" id="3.10.10.10">
    <property type="entry name" value="HIV Type 1 Reverse Transcriptase, subunit A, domain 1"/>
    <property type="match status" value="1"/>
</dbReference>
<dbReference type="GO" id="GO:0035613">
    <property type="term" value="F:RNA stem-loop binding"/>
    <property type="evidence" value="ECO:0007669"/>
    <property type="project" value="TreeGrafter"/>
</dbReference>
<keyword evidence="10" id="KW-0378">Hydrolase</keyword>
<dbReference type="Gene3D" id="3.30.70.270">
    <property type="match status" value="2"/>
</dbReference>
<evidence type="ECO:0000256" key="15">
    <source>
        <dbReference type="ARBA" id="ARBA00022918"/>
    </source>
</evidence>
<dbReference type="Pfam" id="PF00078">
    <property type="entry name" value="RVT_1"/>
    <property type="match status" value="1"/>
</dbReference>
<keyword evidence="16" id="KW-0239">DNA-directed DNA polymerase</keyword>
<keyword evidence="4" id="KW-0540">Nuclease</keyword>
<evidence type="ECO:0000259" key="26">
    <source>
        <dbReference type="PROSITE" id="PS50994"/>
    </source>
</evidence>
<feature type="compositionally biased region" description="Pro residues" evidence="21">
    <location>
        <begin position="289"/>
        <end position="298"/>
    </location>
</feature>
<dbReference type="InterPro" id="IPR008916">
    <property type="entry name" value="Retrov_capsid_C"/>
</dbReference>
<dbReference type="PROSITE" id="PS50994">
    <property type="entry name" value="INTEGRASE"/>
    <property type="match status" value="1"/>
</dbReference>
<dbReference type="Pfam" id="PF19317">
    <property type="entry name" value="Gag_p24_C"/>
    <property type="match status" value="1"/>
</dbReference>
<reference evidence="28" key="3">
    <citation type="submission" date="2025-09" db="UniProtKB">
        <authorList>
            <consortium name="Ensembl"/>
        </authorList>
    </citation>
    <scope>IDENTIFICATION</scope>
</reference>
<evidence type="ECO:0000259" key="24">
    <source>
        <dbReference type="PROSITE" id="PS50878"/>
    </source>
</evidence>
<keyword evidence="18" id="KW-0511">Multifunctional enzyme</keyword>
<dbReference type="GO" id="GO:0003887">
    <property type="term" value="F:DNA-directed DNA polymerase activity"/>
    <property type="evidence" value="ECO:0007669"/>
    <property type="project" value="UniProtKB-KW"/>
</dbReference>
<dbReference type="SUPFAM" id="SSF50122">
    <property type="entry name" value="DNA-binding domain of retroviral integrase"/>
    <property type="match status" value="1"/>
</dbReference>
<dbReference type="OMA" id="MEPARIH"/>
<dbReference type="PANTHER" id="PTHR41694">
    <property type="entry name" value="ENDOGENOUS RETROVIRUS GROUP K MEMBER POL PROTEIN"/>
    <property type="match status" value="1"/>
</dbReference>
<evidence type="ECO:0000256" key="6">
    <source>
        <dbReference type="ARBA" id="ARBA00022750"/>
    </source>
</evidence>
<dbReference type="Pfam" id="PF00075">
    <property type="entry name" value="RNase_H"/>
    <property type="match status" value="1"/>
</dbReference>
<keyword evidence="6" id="KW-0064">Aspartyl protease</keyword>
<evidence type="ECO:0000256" key="19">
    <source>
        <dbReference type="PROSITE-ProRule" id="PRU00450"/>
    </source>
</evidence>
<dbReference type="PROSITE" id="PS50876">
    <property type="entry name" value="ZF_INTEGRASE"/>
    <property type="match status" value="1"/>
</dbReference>
<dbReference type="GO" id="GO:0003677">
    <property type="term" value="F:DNA binding"/>
    <property type="evidence" value="ECO:0007669"/>
    <property type="project" value="UniProtKB-KW"/>
</dbReference>
<dbReference type="InterPro" id="IPR043128">
    <property type="entry name" value="Rev_trsase/Diguanyl_cyclase"/>
</dbReference>
<dbReference type="SUPFAM" id="SSF56672">
    <property type="entry name" value="DNA/RNA polymerases"/>
    <property type="match status" value="1"/>
</dbReference>
<dbReference type="PROSITE" id="PS50878">
    <property type="entry name" value="RT_POL"/>
    <property type="match status" value="1"/>
</dbReference>
<feature type="domain" description="RNase H type-1" evidence="25">
    <location>
        <begin position="882"/>
        <end position="1013"/>
    </location>
</feature>
<dbReference type="SUPFAM" id="SSF53098">
    <property type="entry name" value="Ribonuclease H-like"/>
    <property type="match status" value="2"/>
</dbReference>
<keyword evidence="6" id="KW-0645">Protease</keyword>
<dbReference type="GO" id="GO:0003964">
    <property type="term" value="F:RNA-directed DNA polymerase activity"/>
    <property type="evidence" value="ECO:0007669"/>
    <property type="project" value="UniProtKB-KW"/>
</dbReference>
<evidence type="ECO:0000256" key="16">
    <source>
        <dbReference type="ARBA" id="ARBA00022932"/>
    </source>
</evidence>
<dbReference type="Pfam" id="PF02022">
    <property type="entry name" value="Integrase_Zn"/>
    <property type="match status" value="1"/>
</dbReference>
<dbReference type="Gene3D" id="3.30.420.10">
    <property type="entry name" value="Ribonuclease H-like superfamily/Ribonuclease H"/>
    <property type="match status" value="2"/>
</dbReference>